<dbReference type="NCBIfam" id="TIGR03718">
    <property type="entry name" value="R_switched_Alx"/>
    <property type="match status" value="1"/>
</dbReference>
<dbReference type="InterPro" id="IPR022369">
    <property type="entry name" value="Integral_membrane_TerC_rswitch"/>
</dbReference>
<feature type="transmembrane region" description="Helical" evidence="6">
    <location>
        <begin position="6"/>
        <end position="29"/>
    </location>
</feature>
<feature type="transmembrane region" description="Helical" evidence="6">
    <location>
        <begin position="41"/>
        <end position="63"/>
    </location>
</feature>
<dbReference type="Proteomes" id="UP001333102">
    <property type="component" value="Chromosome"/>
</dbReference>
<accession>A0ABZ1BK48</accession>
<dbReference type="PANTHER" id="PTHR30238:SF0">
    <property type="entry name" value="THYLAKOID MEMBRANE PROTEIN TERC, CHLOROPLASTIC"/>
    <property type="match status" value="1"/>
</dbReference>
<feature type="transmembrane region" description="Helical" evidence="6">
    <location>
        <begin position="83"/>
        <end position="102"/>
    </location>
</feature>
<dbReference type="RefSeq" id="WP_324667496.1">
    <property type="nucleotide sequence ID" value="NZ_CP141614.1"/>
</dbReference>
<feature type="transmembrane region" description="Helical" evidence="6">
    <location>
        <begin position="134"/>
        <end position="152"/>
    </location>
</feature>
<comment type="subcellular location">
    <subcellularLocation>
        <location evidence="1">Membrane</location>
        <topology evidence="1">Multi-pass membrane protein</topology>
    </subcellularLocation>
</comment>
<evidence type="ECO:0000256" key="6">
    <source>
        <dbReference type="SAM" id="Phobius"/>
    </source>
</evidence>
<organism evidence="7 8">
    <name type="scientific">Geochorda subterranea</name>
    <dbReference type="NCBI Taxonomy" id="3109564"/>
    <lineage>
        <taxon>Bacteria</taxon>
        <taxon>Bacillati</taxon>
        <taxon>Bacillota</taxon>
        <taxon>Limnochordia</taxon>
        <taxon>Limnochordales</taxon>
        <taxon>Geochordaceae</taxon>
        <taxon>Geochorda</taxon>
    </lineage>
</organism>
<gene>
    <name evidence="7" type="ORF">VLY81_07230</name>
</gene>
<feature type="transmembrane region" description="Helical" evidence="6">
    <location>
        <begin position="284"/>
        <end position="304"/>
    </location>
</feature>
<dbReference type="Pfam" id="PF03741">
    <property type="entry name" value="TerC"/>
    <property type="match status" value="1"/>
</dbReference>
<evidence type="ECO:0000256" key="5">
    <source>
        <dbReference type="ARBA" id="ARBA00023136"/>
    </source>
</evidence>
<dbReference type="PANTHER" id="PTHR30238">
    <property type="entry name" value="MEMBRANE BOUND PREDICTED REDOX MODULATOR"/>
    <property type="match status" value="1"/>
</dbReference>
<feature type="transmembrane region" description="Helical" evidence="6">
    <location>
        <begin position="227"/>
        <end position="247"/>
    </location>
</feature>
<evidence type="ECO:0000313" key="8">
    <source>
        <dbReference type="Proteomes" id="UP001333102"/>
    </source>
</evidence>
<feature type="transmembrane region" description="Helical" evidence="6">
    <location>
        <begin position="259"/>
        <end position="278"/>
    </location>
</feature>
<dbReference type="EMBL" id="CP141614">
    <property type="protein sequence ID" value="WRP13251.1"/>
    <property type="molecule type" value="Genomic_DNA"/>
</dbReference>
<dbReference type="InterPro" id="IPR005496">
    <property type="entry name" value="Integral_membrane_TerC"/>
</dbReference>
<keyword evidence="5 6" id="KW-0472">Membrane</keyword>
<evidence type="ECO:0000256" key="1">
    <source>
        <dbReference type="ARBA" id="ARBA00004141"/>
    </source>
</evidence>
<keyword evidence="8" id="KW-1185">Reference proteome</keyword>
<feature type="transmembrane region" description="Helical" evidence="6">
    <location>
        <begin position="107"/>
        <end position="128"/>
    </location>
</feature>
<comment type="similarity">
    <text evidence="2">Belongs to the TerC family.</text>
</comment>
<reference evidence="8" key="1">
    <citation type="submission" date="2023-12" db="EMBL/GenBank/DDBJ databases">
        <title>Novel isolates from deep terrestrial aquifers shed light on the physiology and ecology of the class Limnochordia.</title>
        <authorList>
            <person name="Karnachuk O.V."/>
            <person name="Lukina A.P."/>
            <person name="Avakyan M.R."/>
            <person name="Kadnikov V."/>
            <person name="Begmatov S."/>
            <person name="Beletsky A.V."/>
            <person name="Mardanov A.V."/>
            <person name="Ravin N.V."/>
        </authorList>
    </citation>
    <scope>NUCLEOTIDE SEQUENCE [LARGE SCALE GENOMIC DNA]</scope>
    <source>
        <strain evidence="8">LN</strain>
    </source>
</reference>
<evidence type="ECO:0000256" key="4">
    <source>
        <dbReference type="ARBA" id="ARBA00022989"/>
    </source>
</evidence>
<evidence type="ECO:0000256" key="2">
    <source>
        <dbReference type="ARBA" id="ARBA00007511"/>
    </source>
</evidence>
<sequence length="333" mass="37090">MTGSIGSPALWIGFLALITVAIAFDLGVLHRKPHAMSFREALWMSLFWIGLALVFNAGVYVAFGAQAGLEFLTGYLIEKALSVDNLFVFLLIFSTFAVPAAYQHRILLWGILGAVVMRGFFILLGAWLLERFHWMIFVFGGFLVYTGVKILRHRDETPHPERNVLFRAFRRVVPAVTEPHGGGFVVRIDGRLYATPLLLVLVLVEATDVVFAVDSIPAIFAVTSDPFIVFSSNIFAILGLRALYFLLAGMMERFRYLKVGLSAVLVFVGAKMLVSDLYHVPVGWSLAVVASLLGVSVLTSVMRPEAAWRFVARRWPRVRETTAKDARRLGRRG</sequence>
<name>A0ABZ1BK48_9FIRM</name>
<keyword evidence="3 6" id="KW-0812">Transmembrane</keyword>
<keyword evidence="4 6" id="KW-1133">Transmembrane helix</keyword>
<protein>
    <submittedName>
        <fullName evidence="7">TerC family protein</fullName>
    </submittedName>
</protein>
<evidence type="ECO:0000256" key="3">
    <source>
        <dbReference type="ARBA" id="ARBA00022692"/>
    </source>
</evidence>
<evidence type="ECO:0000313" key="7">
    <source>
        <dbReference type="EMBL" id="WRP13251.1"/>
    </source>
</evidence>
<proteinExistence type="inferred from homology"/>
<feature type="transmembrane region" description="Helical" evidence="6">
    <location>
        <begin position="197"/>
        <end position="221"/>
    </location>
</feature>